<dbReference type="Proteomes" id="UP000237271">
    <property type="component" value="Unassembled WGS sequence"/>
</dbReference>
<comment type="caution">
    <text evidence="3">The sequence shown here is derived from an EMBL/GenBank/DDBJ whole genome shotgun (WGS) entry which is preliminary data.</text>
</comment>
<proteinExistence type="predicted"/>
<keyword evidence="1" id="KW-1133">Transmembrane helix</keyword>
<dbReference type="InterPro" id="IPR032675">
    <property type="entry name" value="LRR_dom_sf"/>
</dbReference>
<organism evidence="3 4">
    <name type="scientific">Phytophthora palmivora</name>
    <dbReference type="NCBI Taxonomy" id="4796"/>
    <lineage>
        <taxon>Eukaryota</taxon>
        <taxon>Sar</taxon>
        <taxon>Stramenopiles</taxon>
        <taxon>Oomycota</taxon>
        <taxon>Peronosporomycetes</taxon>
        <taxon>Peronosporales</taxon>
        <taxon>Peronosporaceae</taxon>
        <taxon>Phytophthora</taxon>
    </lineage>
</organism>
<dbReference type="SUPFAM" id="SSF52058">
    <property type="entry name" value="L domain-like"/>
    <property type="match status" value="1"/>
</dbReference>
<gene>
    <name evidence="3" type="ORF">PHPALM_13240</name>
</gene>
<dbReference type="EMBL" id="NCKW01007121">
    <property type="protein sequence ID" value="POM70334.1"/>
    <property type="molecule type" value="Genomic_DNA"/>
</dbReference>
<feature type="non-terminal residue" evidence="3">
    <location>
        <position position="1"/>
    </location>
</feature>
<dbReference type="Pfam" id="PF26605">
    <property type="entry name" value="WLGC"/>
    <property type="match status" value="1"/>
</dbReference>
<evidence type="ECO:0000313" key="3">
    <source>
        <dbReference type="EMBL" id="POM70334.1"/>
    </source>
</evidence>
<protein>
    <recommendedName>
        <fullName evidence="2">WLGC domain-containing protein</fullName>
    </recommendedName>
</protein>
<dbReference type="OrthoDB" id="120183at2759"/>
<name>A0A2P4XXP2_9STRA</name>
<accession>A0A2P4XXP2</accession>
<feature type="domain" description="WLGC" evidence="2">
    <location>
        <begin position="323"/>
        <end position="387"/>
    </location>
</feature>
<keyword evidence="1" id="KW-0812">Transmembrane</keyword>
<reference evidence="3 4" key="1">
    <citation type="journal article" date="2017" name="Genome Biol. Evol.">
        <title>Phytophthora megakarya and P. palmivora, closely related causal agents of cacao black pod rot, underwent increases in genome sizes and gene numbers by different mechanisms.</title>
        <authorList>
            <person name="Ali S.S."/>
            <person name="Shao J."/>
            <person name="Lary D.J."/>
            <person name="Kronmiller B."/>
            <person name="Shen D."/>
            <person name="Strem M.D."/>
            <person name="Amoako-Attah I."/>
            <person name="Akrofi A.Y."/>
            <person name="Begoude B.A."/>
            <person name="Ten Hoopen G.M."/>
            <person name="Coulibaly K."/>
            <person name="Kebe B.I."/>
            <person name="Melnick R.L."/>
            <person name="Guiltinan M.J."/>
            <person name="Tyler B.M."/>
            <person name="Meinhardt L.W."/>
            <person name="Bailey B.A."/>
        </authorList>
    </citation>
    <scope>NUCLEOTIDE SEQUENCE [LARGE SCALE GENOMIC DNA]</scope>
    <source>
        <strain evidence="4">sbr112.9</strain>
    </source>
</reference>
<evidence type="ECO:0000259" key="2">
    <source>
        <dbReference type="Pfam" id="PF26605"/>
    </source>
</evidence>
<dbReference type="AlphaFoldDB" id="A0A2P4XXP2"/>
<sequence>RIKPPRNSQRPVPRVFAVFFFAFSVVVWIFANQAITNSNARCSKYPQCVVYAYRWKLHGEVCPCRILIDIDPAPQTYEDWIHPIDVYNTVQALASSGELRALQLINRQLLELPNELLTCRYLSSINLIYTGIQNIPSWAKKFKYLQILHLEGKLGRQNLRTLPEDLFSDMPWLSTVHVAVHPKLGNFPCLSGAPNLQSVTLAWLLELRTLPPFGDLRHLQTLRLVLMPHLEHLPDLSPLIDLSEFTLLRPIQLCCNGFRGTCDLADNFCVENSASGIPAASCFAGEPFLGSVGTQKMFEKFNASICQKLPSDLLVVPGAPTKQTIEMCDSKPFAQCELPGGGIGICYNTRMQVLSCYGDENYITLRRYQIQMGQRCDPILEKWLGCNE</sequence>
<evidence type="ECO:0000313" key="4">
    <source>
        <dbReference type="Proteomes" id="UP000237271"/>
    </source>
</evidence>
<feature type="transmembrane region" description="Helical" evidence="1">
    <location>
        <begin position="12"/>
        <end position="31"/>
    </location>
</feature>
<keyword evidence="1" id="KW-0472">Membrane</keyword>
<keyword evidence="4" id="KW-1185">Reference proteome</keyword>
<evidence type="ECO:0000256" key="1">
    <source>
        <dbReference type="SAM" id="Phobius"/>
    </source>
</evidence>
<dbReference type="Gene3D" id="3.80.10.10">
    <property type="entry name" value="Ribonuclease Inhibitor"/>
    <property type="match status" value="1"/>
</dbReference>
<dbReference type="InterPro" id="IPR058256">
    <property type="entry name" value="WLGC"/>
</dbReference>